<accession>A0A482VRG9</accession>
<dbReference type="STRING" id="1661398.A0A482VRG9"/>
<feature type="region of interest" description="Disordered" evidence="6">
    <location>
        <begin position="1060"/>
        <end position="1093"/>
    </location>
</feature>
<dbReference type="SMART" id="SM01349">
    <property type="entry name" value="TOG"/>
    <property type="match status" value="4"/>
</dbReference>
<name>A0A482VRG9_ASBVE</name>
<dbReference type="InterPro" id="IPR021133">
    <property type="entry name" value="HEAT_type_2"/>
</dbReference>
<evidence type="ECO:0000256" key="3">
    <source>
        <dbReference type="ARBA" id="ARBA00022737"/>
    </source>
</evidence>
<evidence type="ECO:0000259" key="7">
    <source>
        <dbReference type="SMART" id="SM01349"/>
    </source>
</evidence>
<feature type="domain" description="TOG" evidence="7">
    <location>
        <begin position="2"/>
        <end position="233"/>
    </location>
</feature>
<dbReference type="GO" id="GO:0000776">
    <property type="term" value="C:kinetochore"/>
    <property type="evidence" value="ECO:0007669"/>
    <property type="project" value="TreeGrafter"/>
</dbReference>
<comment type="subcellular location">
    <subcellularLocation>
        <location evidence="1">Cytoplasm</location>
        <location evidence="1">Cytoskeleton</location>
    </subcellularLocation>
</comment>
<reference evidence="8 9" key="1">
    <citation type="submission" date="2017-03" db="EMBL/GenBank/DDBJ databases">
        <title>Genome of the blue death feigning beetle - Asbolus verrucosus.</title>
        <authorList>
            <person name="Rider S.D."/>
        </authorList>
    </citation>
    <scope>NUCLEOTIDE SEQUENCE [LARGE SCALE GENOMIC DNA]</scope>
    <source>
        <strain evidence="8">Butters</strain>
        <tissue evidence="8">Head and leg muscle</tissue>
    </source>
</reference>
<organism evidence="8 9">
    <name type="scientific">Asbolus verrucosus</name>
    <name type="common">Desert ironclad beetle</name>
    <dbReference type="NCBI Taxonomy" id="1661398"/>
    <lineage>
        <taxon>Eukaryota</taxon>
        <taxon>Metazoa</taxon>
        <taxon>Ecdysozoa</taxon>
        <taxon>Arthropoda</taxon>
        <taxon>Hexapoda</taxon>
        <taxon>Insecta</taxon>
        <taxon>Pterygota</taxon>
        <taxon>Neoptera</taxon>
        <taxon>Endopterygota</taxon>
        <taxon>Coleoptera</taxon>
        <taxon>Polyphaga</taxon>
        <taxon>Cucujiformia</taxon>
        <taxon>Tenebrionidae</taxon>
        <taxon>Pimeliinae</taxon>
        <taxon>Asbolus</taxon>
    </lineage>
</organism>
<feature type="region of interest" description="Disordered" evidence="6">
    <location>
        <begin position="551"/>
        <end position="593"/>
    </location>
</feature>
<dbReference type="GO" id="GO:0008017">
    <property type="term" value="F:microtubule binding"/>
    <property type="evidence" value="ECO:0007669"/>
    <property type="project" value="TreeGrafter"/>
</dbReference>
<dbReference type="InterPro" id="IPR016024">
    <property type="entry name" value="ARM-type_fold"/>
</dbReference>
<dbReference type="SUPFAM" id="SSF48371">
    <property type="entry name" value="ARM repeat"/>
    <property type="match status" value="2"/>
</dbReference>
<feature type="domain" description="TOG" evidence="7">
    <location>
        <begin position="1190"/>
        <end position="1426"/>
    </location>
</feature>
<dbReference type="InterPro" id="IPR024395">
    <property type="entry name" value="CLASP_N_dom"/>
</dbReference>
<dbReference type="Gene3D" id="1.25.10.10">
    <property type="entry name" value="Leucine-rich Repeat Variant"/>
    <property type="match status" value="4"/>
</dbReference>
<dbReference type="PROSITE" id="PS50077">
    <property type="entry name" value="HEAT_REPEAT"/>
    <property type="match status" value="1"/>
</dbReference>
<gene>
    <name evidence="8" type="ORF">BDFB_000986</name>
</gene>
<feature type="region of interest" description="Disordered" evidence="6">
    <location>
        <begin position="774"/>
        <end position="798"/>
    </location>
</feature>
<keyword evidence="3" id="KW-0677">Repeat</keyword>
<dbReference type="GO" id="GO:0040001">
    <property type="term" value="P:establishment of mitotic spindle localization"/>
    <property type="evidence" value="ECO:0007669"/>
    <property type="project" value="TreeGrafter"/>
</dbReference>
<feature type="repeat" description="HEAT" evidence="5">
    <location>
        <begin position="168"/>
        <end position="206"/>
    </location>
</feature>
<evidence type="ECO:0000256" key="4">
    <source>
        <dbReference type="ARBA" id="ARBA00023212"/>
    </source>
</evidence>
<dbReference type="GO" id="GO:0045180">
    <property type="term" value="C:basal cortex"/>
    <property type="evidence" value="ECO:0007669"/>
    <property type="project" value="TreeGrafter"/>
</dbReference>
<sequence>MAYSLPKDLDGFIPHLSKADTRFRLQVGADLLTFLAEPSNPIVCQDIGLLIDGLIPWMQSSNYKVSSNGIEVMTYLIDRLGTDFRPYLQTVLPNVIDRLGDAKDTVREKAQLLILKLLERHSLSPQTLLEKLTPGFTHKNAKIREEVLRCLLNTLNEHGAQSLTLSRFIPDIVKLLSDPTSAVRDTAFNTLVDLYKHVGEKLRIDLQRRNIVPPAKWQALSARFDEAKDSGELLLTASRSADYNADEVDRAVMQKPVVPVKKANLGSGVKPRTVTTISSANAGEKLIKTYRNVMLPFHFIFFLRFSGSAGSLDEDTFTKSFEEVPPVRIFSPREVTDHMKNILDTISDPNKEWNKRVDALKKIRSMILADATNYDEFFQGLKQLEFPLQAIIKDLRSQVVREGCITIAYLAQTLGSKFERTAEIVLLPLINLIQNSAKIMSTSGIVTLRFIIQNIHSPRLIPIITNAATSKSKDIRRSCCEFLDFILNNWPSHSLEKHVAALQESVKKGISDADPEARVSSRKAFRGFREHFPDQAEALLQSLEPSYRRALQGEGMSASSSNNNLASGFKTPRGYGRTLATPHSATDSGRKGFRSNSAIDLQAAQRAKVRAQYAAMARNKISSGTASLPRPRKAADTIATQSPERLGRTRSRNSQSQPTSRSGSPSSRLAYLYNRSTDHDSPRPRRLSSGIPRSTTGSRETSRETSPNRSTLGRFRNRGSERPPLSPASRPVLAQKILQQSREAENALADAFVCRLFDNVRLILIRCLQQNDSGDHYRSPRKTMRTLDNHSDESETSSVCSERSFDSFRRPSDSYSWSGSQQRLSSRELWEPCRDINEIIALCASTVWQERKDGLLSLQYYLSNEVPLTPGELKYLTEIFTKMFMDSHTKGLSVFLDTLHEVIKMHKNDLHSWVYVLLQRVFLKIGTETLNSVQSKLMATLEIVRTNFPIPLLICNVYRFLVDATQTPNTKVKTVVLTFLTALCNGADGSQLVGTSPANQALQKIIAFTQDAKSVELRNAAKICIVAMWNCNTPQVTMMLSELPKDQQDIARNIVHNHMRKNSTGSEPGSPLVTASPKTLSPGTPPLRGEGLDQEEIYRSLRKTTAEIQNYSYETLGSKLDRDRDTTSQDSGISQMSVGNDIKNDIGILEERMEELTIRSNFNSRSGPRSLPPYTSVNGISEPDSNGYKSLGEWKDSDIIKNIFEKCVVGHPTPIQEKRVLLSQLTEMIKQGQTESIIQNFKKLLRLLIDNLNEKDTPTQVIVLEILSAIFQSKEMKDCWCNFVELLTLRVLQAHCDEKREVVKMAEATAAAMSVCPFNTIVTTLAPLIQTSPYPPILGAIKMLTKLIETNPTDVTDEHLAMIMPGLIKGTDHLESPVRKSSIFCMVALYKAVGEDRLSSYISCLTGSKVKLLRLYISRSQQNTSVPTSPKNSGTTS</sequence>
<keyword evidence="4" id="KW-0206">Cytoskeleton</keyword>
<feature type="domain" description="TOG" evidence="7">
    <location>
        <begin position="828"/>
        <end position="1063"/>
    </location>
</feature>
<feature type="compositionally biased region" description="Low complexity" evidence="6">
    <location>
        <begin position="654"/>
        <end position="668"/>
    </location>
</feature>
<comment type="caution">
    <text evidence="8">The sequence shown here is derived from an EMBL/GenBank/DDBJ whole genome shotgun (WGS) entry which is preliminary data.</text>
</comment>
<dbReference type="PANTHER" id="PTHR21567:SF9">
    <property type="entry name" value="CLIP-ASSOCIATING PROTEIN"/>
    <property type="match status" value="1"/>
</dbReference>
<feature type="region of interest" description="Disordered" evidence="6">
    <location>
        <begin position="1119"/>
        <end position="1138"/>
    </location>
</feature>
<dbReference type="GO" id="GO:0005815">
    <property type="term" value="C:microtubule organizing center"/>
    <property type="evidence" value="ECO:0007669"/>
    <property type="project" value="TreeGrafter"/>
</dbReference>
<dbReference type="InterPro" id="IPR011989">
    <property type="entry name" value="ARM-like"/>
</dbReference>
<evidence type="ECO:0000256" key="6">
    <source>
        <dbReference type="SAM" id="MobiDB-lite"/>
    </source>
</evidence>
<evidence type="ECO:0000256" key="5">
    <source>
        <dbReference type="PROSITE-ProRule" id="PRU00103"/>
    </source>
</evidence>
<dbReference type="GO" id="GO:0005876">
    <property type="term" value="C:spindle microtubule"/>
    <property type="evidence" value="ECO:0007669"/>
    <property type="project" value="TreeGrafter"/>
</dbReference>
<dbReference type="GO" id="GO:0090307">
    <property type="term" value="P:mitotic spindle assembly"/>
    <property type="evidence" value="ECO:0007669"/>
    <property type="project" value="TreeGrafter"/>
</dbReference>
<dbReference type="EMBL" id="QDEB01070047">
    <property type="protein sequence ID" value="RZC35532.1"/>
    <property type="molecule type" value="Genomic_DNA"/>
</dbReference>
<evidence type="ECO:0000313" key="8">
    <source>
        <dbReference type="EMBL" id="RZC35532.1"/>
    </source>
</evidence>
<dbReference type="GO" id="GO:0005881">
    <property type="term" value="C:cytoplasmic microtubule"/>
    <property type="evidence" value="ECO:0007669"/>
    <property type="project" value="TreeGrafter"/>
</dbReference>
<keyword evidence="2" id="KW-0963">Cytoplasm</keyword>
<dbReference type="InterPro" id="IPR034085">
    <property type="entry name" value="TOG"/>
</dbReference>
<feature type="compositionally biased region" description="Polar residues" evidence="6">
    <location>
        <begin position="1128"/>
        <end position="1138"/>
    </location>
</feature>
<evidence type="ECO:0000256" key="1">
    <source>
        <dbReference type="ARBA" id="ARBA00004245"/>
    </source>
</evidence>
<feature type="region of interest" description="Disordered" evidence="6">
    <location>
        <begin position="622"/>
        <end position="731"/>
    </location>
</feature>
<dbReference type="Pfam" id="PF12348">
    <property type="entry name" value="CLASP_N"/>
    <property type="match status" value="2"/>
</dbReference>
<feature type="compositionally biased region" description="Low complexity" evidence="6">
    <location>
        <begin position="557"/>
        <end position="567"/>
    </location>
</feature>
<keyword evidence="9" id="KW-1185">Reference proteome</keyword>
<evidence type="ECO:0000256" key="2">
    <source>
        <dbReference type="ARBA" id="ARBA00022490"/>
    </source>
</evidence>
<protein>
    <submittedName>
        <fullName evidence="8">CLIP-associating protein</fullName>
    </submittedName>
</protein>
<dbReference type="Proteomes" id="UP000292052">
    <property type="component" value="Unassembled WGS sequence"/>
</dbReference>
<dbReference type="PANTHER" id="PTHR21567">
    <property type="entry name" value="CLASP"/>
    <property type="match status" value="1"/>
</dbReference>
<dbReference type="GO" id="GO:1902903">
    <property type="term" value="P:regulation of supramolecular fiber organization"/>
    <property type="evidence" value="ECO:0007669"/>
    <property type="project" value="UniProtKB-ARBA"/>
</dbReference>
<dbReference type="OrthoDB" id="46159at2759"/>
<feature type="domain" description="TOG" evidence="7">
    <location>
        <begin position="320"/>
        <end position="556"/>
    </location>
</feature>
<evidence type="ECO:0000313" key="9">
    <source>
        <dbReference type="Proteomes" id="UP000292052"/>
    </source>
</evidence>
<dbReference type="GO" id="GO:0031110">
    <property type="term" value="P:regulation of microtubule polymerization or depolymerization"/>
    <property type="evidence" value="ECO:0007669"/>
    <property type="project" value="UniProtKB-ARBA"/>
</dbReference>
<proteinExistence type="predicted"/>
<dbReference type="GO" id="GO:0072686">
    <property type="term" value="C:mitotic spindle"/>
    <property type="evidence" value="ECO:0007669"/>
    <property type="project" value="TreeGrafter"/>
</dbReference>